<dbReference type="Proteomes" id="UP000789595">
    <property type="component" value="Unassembled WGS sequence"/>
</dbReference>
<evidence type="ECO:0000313" key="4">
    <source>
        <dbReference type="EMBL" id="CAE0686459.1"/>
    </source>
</evidence>
<gene>
    <name evidence="4" type="ORF">PCAL00307_LOCUS1893</name>
    <name evidence="5" type="ORF">PECAL_1P03510</name>
</gene>
<dbReference type="EMBL" id="HBIW01002249">
    <property type="protein sequence ID" value="CAE0686459.1"/>
    <property type="molecule type" value="Transcribed_RNA"/>
</dbReference>
<dbReference type="CDD" id="cd04301">
    <property type="entry name" value="NAT_SF"/>
    <property type="match status" value="1"/>
</dbReference>
<dbReference type="InterPro" id="IPR000182">
    <property type="entry name" value="GNAT_dom"/>
</dbReference>
<dbReference type="InterPro" id="IPR050832">
    <property type="entry name" value="Bact_Acetyltransf"/>
</dbReference>
<proteinExistence type="predicted"/>
<reference evidence="4" key="1">
    <citation type="submission" date="2021-01" db="EMBL/GenBank/DDBJ databases">
        <authorList>
            <person name="Corre E."/>
            <person name="Pelletier E."/>
            <person name="Niang G."/>
            <person name="Scheremetjew M."/>
            <person name="Finn R."/>
            <person name="Kale V."/>
            <person name="Holt S."/>
            <person name="Cochrane G."/>
            <person name="Meng A."/>
            <person name="Brown T."/>
            <person name="Cohen L."/>
        </authorList>
    </citation>
    <scope>NUCLEOTIDE SEQUENCE</scope>
    <source>
        <strain evidence="4">CCMP1756</strain>
    </source>
</reference>
<dbReference type="EMBL" id="CAKKNE010000001">
    <property type="protein sequence ID" value="CAH0364004.1"/>
    <property type="molecule type" value="Genomic_DNA"/>
</dbReference>
<accession>A0A7S3ZL60</accession>
<feature type="domain" description="N-acetyltransferase" evidence="3">
    <location>
        <begin position="12"/>
        <end position="190"/>
    </location>
</feature>
<name>A0A7S3ZL60_9STRA</name>
<dbReference type="InterPro" id="IPR016181">
    <property type="entry name" value="Acyl_CoA_acyltransferase"/>
</dbReference>
<evidence type="ECO:0000256" key="2">
    <source>
        <dbReference type="ARBA" id="ARBA00023315"/>
    </source>
</evidence>
<dbReference type="OrthoDB" id="7305308at2759"/>
<organism evidence="4">
    <name type="scientific">Pelagomonas calceolata</name>
    <dbReference type="NCBI Taxonomy" id="35677"/>
    <lineage>
        <taxon>Eukaryota</taxon>
        <taxon>Sar</taxon>
        <taxon>Stramenopiles</taxon>
        <taxon>Ochrophyta</taxon>
        <taxon>Pelagophyceae</taxon>
        <taxon>Pelagomonadales</taxon>
        <taxon>Pelagomonadaceae</taxon>
        <taxon>Pelagomonas</taxon>
    </lineage>
</organism>
<dbReference type="Gene3D" id="3.40.630.30">
    <property type="match status" value="1"/>
</dbReference>
<keyword evidence="2" id="KW-0012">Acyltransferase</keyword>
<protein>
    <recommendedName>
        <fullName evidence="3">N-acetyltransferase domain-containing protein</fullName>
    </recommendedName>
</protein>
<dbReference type="SUPFAM" id="SSF55729">
    <property type="entry name" value="Acyl-CoA N-acyltransferases (Nat)"/>
    <property type="match status" value="1"/>
</dbReference>
<evidence type="ECO:0000313" key="5">
    <source>
        <dbReference type="EMBL" id="CAH0364004.1"/>
    </source>
</evidence>
<dbReference type="Pfam" id="PF00583">
    <property type="entry name" value="Acetyltransf_1"/>
    <property type="match status" value="1"/>
</dbReference>
<evidence type="ECO:0000259" key="3">
    <source>
        <dbReference type="PROSITE" id="PS51186"/>
    </source>
</evidence>
<keyword evidence="1" id="KW-0808">Transferase</keyword>
<dbReference type="PROSITE" id="PS51186">
    <property type="entry name" value="GNAT"/>
    <property type="match status" value="1"/>
</dbReference>
<dbReference type="PANTHER" id="PTHR43877">
    <property type="entry name" value="AMINOALKYLPHOSPHONATE N-ACETYLTRANSFERASE-RELATED-RELATED"/>
    <property type="match status" value="1"/>
</dbReference>
<evidence type="ECO:0000256" key="1">
    <source>
        <dbReference type="ARBA" id="ARBA00022679"/>
    </source>
</evidence>
<dbReference type="AlphaFoldDB" id="A0A7S3ZL60"/>
<reference evidence="5" key="2">
    <citation type="submission" date="2021-11" db="EMBL/GenBank/DDBJ databases">
        <authorList>
            <consortium name="Genoscope - CEA"/>
            <person name="William W."/>
        </authorList>
    </citation>
    <scope>NUCLEOTIDE SEQUENCE</scope>
</reference>
<sequence>MSTAPQPSPASVRIELLAPKHYSEEFPLILDFLAYKRCCCCIPASAGETEAGWTKKREKWPVDKLSLSAVAIDASTDRVVGFVHCSGYGHPCDMHTPKEGEIYVDEICVDKAFRRRGIGTQLMNWVEGVARERGATKLSLLVLRGNPSFGLYERLGYVAKKQSWCKECLDCCCFSLFFGSKGYDMMYKQLAPPEESGS</sequence>
<evidence type="ECO:0000313" key="6">
    <source>
        <dbReference type="Proteomes" id="UP000789595"/>
    </source>
</evidence>
<keyword evidence="6" id="KW-1185">Reference proteome</keyword>
<dbReference type="GO" id="GO:0016747">
    <property type="term" value="F:acyltransferase activity, transferring groups other than amino-acyl groups"/>
    <property type="evidence" value="ECO:0007669"/>
    <property type="project" value="InterPro"/>
</dbReference>